<reference evidence="2 3" key="1">
    <citation type="submission" date="2011-02" db="EMBL/GenBank/DDBJ databases">
        <authorList>
            <person name="Nelson K.E."/>
            <person name="Sutton G."/>
            <person name="Torralba M."/>
            <person name="Durkin S."/>
            <person name="Harkins D."/>
            <person name="Montgomery R."/>
            <person name="Ziemer C."/>
            <person name="Klaassens E."/>
            <person name="Ocuiv P."/>
            <person name="Morrison M."/>
        </authorList>
    </citation>
    <scope>NUCLEOTIDE SEQUENCE [LARGE SCALE GENOMIC DNA]</scope>
    <source>
        <strain evidence="2 3">8</strain>
    </source>
</reference>
<dbReference type="AlphaFoldDB" id="E9SGU9"/>
<dbReference type="EMBL" id="ADKM02000130">
    <property type="protein sequence ID" value="EGC01463.1"/>
    <property type="molecule type" value="Genomic_DNA"/>
</dbReference>
<evidence type="ECO:0000256" key="1">
    <source>
        <dbReference type="SAM" id="Phobius"/>
    </source>
</evidence>
<name>E9SGU9_RUMAL</name>
<accession>E9SGU9</accession>
<dbReference type="STRING" id="246199.CUS_7476"/>
<feature type="transmembrane region" description="Helical" evidence="1">
    <location>
        <begin position="80"/>
        <end position="97"/>
    </location>
</feature>
<keyword evidence="1" id="KW-1133">Transmembrane helix</keyword>
<sequence>MGFMFGLFVAFSAAIVLVPVTFMIGLPVGILSLRDNLRLRKYMRQIDQRVKNELLSQSGYGAVTPDVLAMVKGHILKSNLVLAGIMGAMCLLFLFFLNEWQMWQAAVYVMVLFTAATGLHFAYDLFCLRDAPSLMKVKAFVFMTHGNNVTFIYYDMQKLEYCATSRNVMFSGRANIRAGNYVNIIVRKRQNGYKVIRVLTF</sequence>
<keyword evidence="1" id="KW-0472">Membrane</keyword>
<proteinExistence type="predicted"/>
<gene>
    <name evidence="2" type="ORF">CUS_7476</name>
</gene>
<dbReference type="Proteomes" id="UP000004259">
    <property type="component" value="Unassembled WGS sequence"/>
</dbReference>
<evidence type="ECO:0000313" key="2">
    <source>
        <dbReference type="EMBL" id="EGC01463.1"/>
    </source>
</evidence>
<feature type="transmembrane region" description="Helical" evidence="1">
    <location>
        <begin position="103"/>
        <end position="126"/>
    </location>
</feature>
<keyword evidence="1" id="KW-0812">Transmembrane</keyword>
<evidence type="ECO:0000313" key="3">
    <source>
        <dbReference type="Proteomes" id="UP000004259"/>
    </source>
</evidence>
<organism evidence="2 3">
    <name type="scientific">Ruminococcus albus 8</name>
    <dbReference type="NCBI Taxonomy" id="246199"/>
    <lineage>
        <taxon>Bacteria</taxon>
        <taxon>Bacillati</taxon>
        <taxon>Bacillota</taxon>
        <taxon>Clostridia</taxon>
        <taxon>Eubacteriales</taxon>
        <taxon>Oscillospiraceae</taxon>
        <taxon>Ruminococcus</taxon>
    </lineage>
</organism>
<comment type="caution">
    <text evidence="2">The sequence shown here is derived from an EMBL/GenBank/DDBJ whole genome shotgun (WGS) entry which is preliminary data.</text>
</comment>
<protein>
    <submittedName>
        <fullName evidence="2">Uncharacterized protein</fullName>
    </submittedName>
</protein>
<feature type="transmembrane region" description="Helical" evidence="1">
    <location>
        <begin position="6"/>
        <end position="33"/>
    </location>
</feature>
<keyword evidence="3" id="KW-1185">Reference proteome</keyword>